<dbReference type="SUPFAM" id="SSF47370">
    <property type="entry name" value="Bromodomain"/>
    <property type="match status" value="1"/>
</dbReference>
<dbReference type="Gene3D" id="1.20.920.10">
    <property type="entry name" value="Bromodomain-like"/>
    <property type="match status" value="1"/>
</dbReference>
<dbReference type="PRINTS" id="PR00503">
    <property type="entry name" value="BROMODOMAIN"/>
</dbReference>
<dbReference type="EC" id="2.3.1.48" evidence="7"/>
<evidence type="ECO:0000313" key="8">
    <source>
        <dbReference type="Proteomes" id="UP001309876"/>
    </source>
</evidence>
<evidence type="ECO:0000256" key="2">
    <source>
        <dbReference type="ARBA" id="ARBA00023117"/>
    </source>
</evidence>
<evidence type="ECO:0000256" key="5">
    <source>
        <dbReference type="SAM" id="MobiDB-lite"/>
    </source>
</evidence>
<dbReference type="Pfam" id="PF00439">
    <property type="entry name" value="Bromodomain"/>
    <property type="match status" value="1"/>
</dbReference>
<sequence>MDQQEVSGPTNVQGTEEETDVDEHHNQNQDQPTMASQYIALRHELRESLAKQEILTRNIVAHNQEINRIVAEHEATAMKLIAQNLLKRLTSHAAAWCFKVPVDTTQLPEYRDKIKNPMDLGTMKKKLQEGAYKQPEDFLSDAKLIFDNCRTFNPAGNQWYNAANALEQFMWEEVRRVPEWSHLFVSEHEAELTSARRRSTGPSALAARIEVNRRNQRDANWWFSNPDRGSHLLGMIGVHASNLIRADDDQLHQSQPRRQKQKEEQANAVTESKAVGGDTKEDAANKPRPP</sequence>
<evidence type="ECO:0000256" key="3">
    <source>
        <dbReference type="ARBA" id="ARBA00023315"/>
    </source>
</evidence>
<dbReference type="AlphaFoldDB" id="A0AAN7T4D6"/>
<feature type="compositionally biased region" description="Basic and acidic residues" evidence="5">
    <location>
        <begin position="278"/>
        <end position="290"/>
    </location>
</feature>
<protein>
    <submittedName>
        <fullName evidence="7">Histone acetyltransferase</fullName>
        <ecNumber evidence="7">2.3.1.48</ecNumber>
    </submittedName>
</protein>
<dbReference type="PROSITE" id="PS00633">
    <property type="entry name" value="BROMODOMAIN_1"/>
    <property type="match status" value="1"/>
</dbReference>
<evidence type="ECO:0000313" key="7">
    <source>
        <dbReference type="EMBL" id="KAK5089060.1"/>
    </source>
</evidence>
<evidence type="ECO:0000259" key="6">
    <source>
        <dbReference type="PROSITE" id="PS50014"/>
    </source>
</evidence>
<dbReference type="InterPro" id="IPR037800">
    <property type="entry name" value="GCN5"/>
</dbReference>
<gene>
    <name evidence="7" type="primary">GCN5_2</name>
    <name evidence="7" type="ORF">LTR05_003284</name>
</gene>
<dbReference type="SMART" id="SM00297">
    <property type="entry name" value="BROMO"/>
    <property type="match status" value="1"/>
</dbReference>
<name>A0AAN7T4D6_9EURO</name>
<accession>A0AAN7T4D6</accession>
<dbReference type="InterPro" id="IPR018359">
    <property type="entry name" value="Bromodomain_CS"/>
</dbReference>
<proteinExistence type="predicted"/>
<dbReference type="PROSITE" id="PS50014">
    <property type="entry name" value="BROMODOMAIN_2"/>
    <property type="match status" value="1"/>
</dbReference>
<dbReference type="PANTHER" id="PTHR45750:SF3">
    <property type="entry name" value="HISTONE ACETYLTRANSFERASE"/>
    <property type="match status" value="1"/>
</dbReference>
<dbReference type="GO" id="GO:0045944">
    <property type="term" value="P:positive regulation of transcription by RNA polymerase II"/>
    <property type="evidence" value="ECO:0007669"/>
    <property type="project" value="TreeGrafter"/>
</dbReference>
<keyword evidence="8" id="KW-1185">Reference proteome</keyword>
<feature type="region of interest" description="Disordered" evidence="5">
    <location>
        <begin position="1"/>
        <end position="31"/>
    </location>
</feature>
<feature type="compositionally biased region" description="Polar residues" evidence="5">
    <location>
        <begin position="1"/>
        <end position="14"/>
    </location>
</feature>
<keyword evidence="2 4" id="KW-0103">Bromodomain</keyword>
<comment type="caution">
    <text evidence="7">The sequence shown here is derived from an EMBL/GenBank/DDBJ whole genome shotgun (WGS) entry which is preliminary data.</text>
</comment>
<dbReference type="Proteomes" id="UP001309876">
    <property type="component" value="Unassembled WGS sequence"/>
</dbReference>
<keyword evidence="1 7" id="KW-0808">Transferase</keyword>
<dbReference type="GO" id="GO:0000123">
    <property type="term" value="C:histone acetyltransferase complex"/>
    <property type="evidence" value="ECO:0007669"/>
    <property type="project" value="TreeGrafter"/>
</dbReference>
<dbReference type="PANTHER" id="PTHR45750">
    <property type="entry name" value="GH11602P"/>
    <property type="match status" value="1"/>
</dbReference>
<dbReference type="EMBL" id="JAVRRJ010000002">
    <property type="protein sequence ID" value="KAK5089060.1"/>
    <property type="molecule type" value="Genomic_DNA"/>
</dbReference>
<feature type="region of interest" description="Disordered" evidence="5">
    <location>
        <begin position="249"/>
        <end position="290"/>
    </location>
</feature>
<evidence type="ECO:0000256" key="4">
    <source>
        <dbReference type="PROSITE-ProRule" id="PRU00035"/>
    </source>
</evidence>
<keyword evidence="3 7" id="KW-0012">Acyltransferase</keyword>
<dbReference type="InterPro" id="IPR001487">
    <property type="entry name" value="Bromodomain"/>
</dbReference>
<organism evidence="7 8">
    <name type="scientific">Lithohypha guttulata</name>
    <dbReference type="NCBI Taxonomy" id="1690604"/>
    <lineage>
        <taxon>Eukaryota</taxon>
        <taxon>Fungi</taxon>
        <taxon>Dikarya</taxon>
        <taxon>Ascomycota</taxon>
        <taxon>Pezizomycotina</taxon>
        <taxon>Eurotiomycetes</taxon>
        <taxon>Chaetothyriomycetidae</taxon>
        <taxon>Chaetothyriales</taxon>
        <taxon>Trichomeriaceae</taxon>
        <taxon>Lithohypha</taxon>
    </lineage>
</organism>
<dbReference type="GO" id="GO:0010484">
    <property type="term" value="F:histone H3 acetyltransferase activity"/>
    <property type="evidence" value="ECO:0007669"/>
    <property type="project" value="TreeGrafter"/>
</dbReference>
<feature type="domain" description="Bromo" evidence="6">
    <location>
        <begin position="90"/>
        <end position="160"/>
    </location>
</feature>
<dbReference type="InterPro" id="IPR036427">
    <property type="entry name" value="Bromodomain-like_sf"/>
</dbReference>
<evidence type="ECO:0000256" key="1">
    <source>
        <dbReference type="ARBA" id="ARBA00022679"/>
    </source>
</evidence>
<reference evidence="7 8" key="1">
    <citation type="submission" date="2023-08" db="EMBL/GenBank/DDBJ databases">
        <title>Black Yeasts Isolated from many extreme environments.</title>
        <authorList>
            <person name="Coleine C."/>
            <person name="Stajich J.E."/>
            <person name="Selbmann L."/>
        </authorList>
    </citation>
    <scope>NUCLEOTIDE SEQUENCE [LARGE SCALE GENOMIC DNA]</scope>
    <source>
        <strain evidence="7 8">CCFEE 5910</strain>
    </source>
</reference>